<evidence type="ECO:0000313" key="1">
    <source>
        <dbReference type="EMBL" id="KGM36761.1"/>
    </source>
</evidence>
<dbReference type="Proteomes" id="UP000030019">
    <property type="component" value="Unassembled WGS sequence"/>
</dbReference>
<gene>
    <name evidence="1" type="ORF">SSIN_1443</name>
</gene>
<reference evidence="1 2" key="1">
    <citation type="submission" date="2014-06" db="EMBL/GenBank/DDBJ databases">
        <authorList>
            <person name="Teng J.L."/>
            <person name="Huang Y."/>
            <person name="Tse H."/>
            <person name="Lau S.K."/>
            <person name="Woo P.C."/>
        </authorList>
    </citation>
    <scope>NUCLEOTIDE SEQUENCE [LARGE SCALE GENOMIC DNA]</scope>
    <source>
        <strain evidence="1 2">HKU4</strain>
    </source>
</reference>
<dbReference type="PATRIC" id="fig|176090.4.peg.1404"/>
<keyword evidence="2" id="KW-1185">Reference proteome</keyword>
<dbReference type="EMBL" id="JPEN01000078">
    <property type="protein sequence ID" value="KGM36761.1"/>
    <property type="molecule type" value="Genomic_DNA"/>
</dbReference>
<sequence>MSIADVVSDALCSPFTEVARRQIKKSLEREAIKAFCAPPIKASRKDIVEKYDEEIGILAMTNKTAVLNLSNQMDSSINGLGQKAISEAISKNSNTFDDLNPEEKK</sequence>
<proteinExistence type="predicted"/>
<comment type="caution">
    <text evidence="1">The sequence shown here is derived from an EMBL/GenBank/DDBJ whole genome shotgun (WGS) entry which is preliminary data.</text>
</comment>
<organism evidence="1 2">
    <name type="scientific">Streptococcus sinensis</name>
    <dbReference type="NCBI Taxonomy" id="176090"/>
    <lineage>
        <taxon>Bacteria</taxon>
        <taxon>Bacillati</taxon>
        <taxon>Bacillota</taxon>
        <taxon>Bacilli</taxon>
        <taxon>Lactobacillales</taxon>
        <taxon>Streptococcaceae</taxon>
        <taxon>Streptococcus</taxon>
    </lineage>
</organism>
<accession>A0A0A0DDK2</accession>
<protein>
    <submittedName>
        <fullName evidence="1">Uncharacterized protein</fullName>
    </submittedName>
</protein>
<evidence type="ECO:0000313" key="2">
    <source>
        <dbReference type="Proteomes" id="UP000030019"/>
    </source>
</evidence>
<name>A0A0A0DDK2_9STRE</name>
<dbReference type="AlphaFoldDB" id="A0A0A0DDK2"/>
<dbReference type="STRING" id="176090.SSIN_1443"/>
<dbReference type="RefSeq" id="WP_037617328.1">
    <property type="nucleotide sequence ID" value="NZ_JABTYC020000001.1"/>
</dbReference>